<organism evidence="6 7">
    <name type="scientific">Trichoderma ghanense</name>
    <dbReference type="NCBI Taxonomy" id="65468"/>
    <lineage>
        <taxon>Eukaryota</taxon>
        <taxon>Fungi</taxon>
        <taxon>Dikarya</taxon>
        <taxon>Ascomycota</taxon>
        <taxon>Pezizomycotina</taxon>
        <taxon>Sordariomycetes</taxon>
        <taxon>Hypocreomycetidae</taxon>
        <taxon>Hypocreales</taxon>
        <taxon>Hypocreaceae</taxon>
        <taxon>Trichoderma</taxon>
    </lineage>
</organism>
<comment type="cofactor">
    <cofactor evidence="1">
        <name>Zn(2+)</name>
        <dbReference type="ChEBI" id="CHEBI:29105"/>
    </cofactor>
</comment>
<keyword evidence="7" id="KW-1185">Reference proteome</keyword>
<dbReference type="Gene3D" id="3.40.1050.10">
    <property type="entry name" value="Carbonic anhydrase"/>
    <property type="match status" value="1"/>
</dbReference>
<dbReference type="EMBL" id="PPTA01000012">
    <property type="protein sequence ID" value="TFB00032.1"/>
    <property type="molecule type" value="Genomic_DNA"/>
</dbReference>
<proteinExistence type="inferred from homology"/>
<dbReference type="GeneID" id="300579888"/>
<evidence type="ECO:0000313" key="6">
    <source>
        <dbReference type="EMBL" id="TFB00032.1"/>
    </source>
</evidence>
<reference evidence="6 7" key="1">
    <citation type="submission" date="2018-01" db="EMBL/GenBank/DDBJ databases">
        <title>Genome characterization of the sugarcane-associated fungus Trichoderma ghanense CCMA-1212 and their application in lignocelulose bioconversion.</title>
        <authorList>
            <person name="Steindorff A.S."/>
            <person name="Mendes T.D."/>
            <person name="Vilela E.S.D."/>
            <person name="Rodrigues D.S."/>
            <person name="Formighieri E.F."/>
            <person name="Melo I.S."/>
            <person name="Favaro L.C.L."/>
        </authorList>
    </citation>
    <scope>NUCLEOTIDE SEQUENCE [LARGE SCALE GENOMIC DNA]</scope>
    <source>
        <strain evidence="6 7">CCMA-1212</strain>
    </source>
</reference>
<dbReference type="CDD" id="cd03379">
    <property type="entry name" value="beta_CA_cladeD"/>
    <property type="match status" value="1"/>
</dbReference>
<evidence type="ECO:0000256" key="2">
    <source>
        <dbReference type="ARBA" id="ARBA00006217"/>
    </source>
</evidence>
<accession>A0ABY2GXK8</accession>
<comment type="similarity">
    <text evidence="2 5">Belongs to the beta-class carbonic anhydrase family.</text>
</comment>
<evidence type="ECO:0000256" key="1">
    <source>
        <dbReference type="ARBA" id="ARBA00001947"/>
    </source>
</evidence>
<dbReference type="PANTHER" id="PTHR43175">
    <property type="entry name" value="CARBONIC ANHYDRASE"/>
    <property type="match status" value="1"/>
</dbReference>
<evidence type="ECO:0000313" key="7">
    <source>
        <dbReference type="Proteomes" id="UP001642720"/>
    </source>
</evidence>
<name>A0ABY2GXK8_9HYPO</name>
<evidence type="ECO:0000256" key="5">
    <source>
        <dbReference type="RuleBase" id="RU003956"/>
    </source>
</evidence>
<evidence type="ECO:0000256" key="4">
    <source>
        <dbReference type="ARBA" id="ARBA00022833"/>
    </source>
</evidence>
<comment type="function">
    <text evidence="5">Reversible hydration of carbon dioxide.</text>
</comment>
<dbReference type="Proteomes" id="UP001642720">
    <property type="component" value="Unassembled WGS sequence"/>
</dbReference>
<dbReference type="RefSeq" id="XP_073556233.1">
    <property type="nucleotide sequence ID" value="XM_073705438.1"/>
</dbReference>
<keyword evidence="3" id="KW-0479">Metal-binding</keyword>
<sequence>MTVDSEFEVANEQYAAGFDKGDLPMPPGRKVFVLTCMDARLDPAKFLGLKEGDAHVYRNAGGRAAEALRSVIISQQALGTRRIVVIHHTDCGMLLIKEDEFRDAVKKNTGEDVSHISFLPIKNLEESVRTDVELLRKNPAVLDVPITGYVYDVKTGRIHKVDV</sequence>
<comment type="catalytic activity">
    <reaction evidence="5">
        <text>hydrogencarbonate + H(+) = CO2 + H2O</text>
        <dbReference type="Rhea" id="RHEA:10748"/>
        <dbReference type="ChEBI" id="CHEBI:15377"/>
        <dbReference type="ChEBI" id="CHEBI:15378"/>
        <dbReference type="ChEBI" id="CHEBI:16526"/>
        <dbReference type="ChEBI" id="CHEBI:17544"/>
        <dbReference type="EC" id="4.2.1.1"/>
    </reaction>
</comment>
<evidence type="ECO:0000256" key="3">
    <source>
        <dbReference type="ARBA" id="ARBA00022723"/>
    </source>
</evidence>
<dbReference type="PANTHER" id="PTHR43175:SF3">
    <property type="entry name" value="CARBON DISULFIDE HYDROLASE"/>
    <property type="match status" value="1"/>
</dbReference>
<dbReference type="Pfam" id="PF00484">
    <property type="entry name" value="Pro_CA"/>
    <property type="match status" value="1"/>
</dbReference>
<protein>
    <recommendedName>
        <fullName evidence="5">Carbonic anhydrase</fullName>
        <ecNumber evidence="5">4.2.1.1</ecNumber>
    </recommendedName>
    <alternativeName>
        <fullName evidence="5">Carbonate dehydratase</fullName>
    </alternativeName>
</protein>
<keyword evidence="4 5" id="KW-0862">Zinc</keyword>
<keyword evidence="5" id="KW-0456">Lyase</keyword>
<dbReference type="SMART" id="SM00947">
    <property type="entry name" value="Pro_CA"/>
    <property type="match status" value="1"/>
</dbReference>
<comment type="caution">
    <text evidence="6">The sequence shown here is derived from an EMBL/GenBank/DDBJ whole genome shotgun (WGS) entry which is preliminary data.</text>
</comment>
<dbReference type="EC" id="4.2.1.1" evidence="5"/>
<dbReference type="InterPro" id="IPR036874">
    <property type="entry name" value="Carbonic_anhydrase_sf"/>
</dbReference>
<dbReference type="InterPro" id="IPR001765">
    <property type="entry name" value="Carbonic_anhydrase"/>
</dbReference>
<dbReference type="SUPFAM" id="SSF53056">
    <property type="entry name" value="beta-carbonic anhydrase, cab"/>
    <property type="match status" value="1"/>
</dbReference>
<gene>
    <name evidence="6" type="ORF">CCMA1212_008299</name>
</gene>